<proteinExistence type="predicted"/>
<organism evidence="2 3">
    <name type="scientific">Rhododendron griersonianum</name>
    <dbReference type="NCBI Taxonomy" id="479676"/>
    <lineage>
        <taxon>Eukaryota</taxon>
        <taxon>Viridiplantae</taxon>
        <taxon>Streptophyta</taxon>
        <taxon>Embryophyta</taxon>
        <taxon>Tracheophyta</taxon>
        <taxon>Spermatophyta</taxon>
        <taxon>Magnoliopsida</taxon>
        <taxon>eudicotyledons</taxon>
        <taxon>Gunneridae</taxon>
        <taxon>Pentapetalae</taxon>
        <taxon>asterids</taxon>
        <taxon>Ericales</taxon>
        <taxon>Ericaceae</taxon>
        <taxon>Ericoideae</taxon>
        <taxon>Rhodoreae</taxon>
        <taxon>Rhododendron</taxon>
    </lineage>
</organism>
<dbReference type="AlphaFoldDB" id="A0AAV6J4R0"/>
<keyword evidence="3" id="KW-1185">Reference proteome</keyword>
<dbReference type="Proteomes" id="UP000823749">
    <property type="component" value="Chromosome 8"/>
</dbReference>
<name>A0AAV6J4R0_9ERIC</name>
<reference evidence="2" key="1">
    <citation type="submission" date="2020-08" db="EMBL/GenBank/DDBJ databases">
        <title>Plant Genome Project.</title>
        <authorList>
            <person name="Zhang R.-G."/>
        </authorList>
    </citation>
    <scope>NUCLEOTIDE SEQUENCE</scope>
    <source>
        <strain evidence="2">WSP0</strain>
        <tissue evidence="2">Leaf</tissue>
    </source>
</reference>
<feature type="region of interest" description="Disordered" evidence="1">
    <location>
        <begin position="40"/>
        <end position="66"/>
    </location>
</feature>
<dbReference type="EMBL" id="JACTNZ010000008">
    <property type="protein sequence ID" value="KAG5535473.1"/>
    <property type="molecule type" value="Genomic_DNA"/>
</dbReference>
<evidence type="ECO:0000313" key="3">
    <source>
        <dbReference type="Proteomes" id="UP000823749"/>
    </source>
</evidence>
<gene>
    <name evidence="2" type="ORF">RHGRI_023293</name>
</gene>
<evidence type="ECO:0000313" key="2">
    <source>
        <dbReference type="EMBL" id="KAG5535473.1"/>
    </source>
</evidence>
<comment type="caution">
    <text evidence="2">The sequence shown here is derived from an EMBL/GenBank/DDBJ whole genome shotgun (WGS) entry which is preliminary data.</text>
</comment>
<sequence length="86" mass="8987">MESNGAEASRIRREIDSLKSSKIEIERCISALESQLRDIKGDGRSQSFPSIGGAASGGGGGRRSLSSSLSLSLSLSLSFSLSPNQN</sequence>
<protein>
    <submittedName>
        <fullName evidence="2">Uncharacterized protein</fullName>
    </submittedName>
</protein>
<accession>A0AAV6J4R0</accession>
<evidence type="ECO:0000256" key="1">
    <source>
        <dbReference type="SAM" id="MobiDB-lite"/>
    </source>
</evidence>